<evidence type="ECO:0000313" key="7">
    <source>
        <dbReference type="EMBL" id="KKL54215.1"/>
    </source>
</evidence>
<comment type="caution">
    <text evidence="7">The sequence shown here is derived from an EMBL/GenBank/DDBJ whole genome shotgun (WGS) entry which is preliminary data.</text>
</comment>
<dbReference type="Pfam" id="PF03739">
    <property type="entry name" value="LptF_LptG"/>
    <property type="match status" value="1"/>
</dbReference>
<dbReference type="InterPro" id="IPR005495">
    <property type="entry name" value="LptG/LptF_permease"/>
</dbReference>
<evidence type="ECO:0000256" key="3">
    <source>
        <dbReference type="ARBA" id="ARBA00022692"/>
    </source>
</evidence>
<evidence type="ECO:0000256" key="5">
    <source>
        <dbReference type="ARBA" id="ARBA00023136"/>
    </source>
</evidence>
<keyword evidence="4 6" id="KW-1133">Transmembrane helix</keyword>
<dbReference type="EMBL" id="LAZR01031277">
    <property type="protein sequence ID" value="KKL54215.1"/>
    <property type="molecule type" value="Genomic_DNA"/>
</dbReference>
<dbReference type="PANTHER" id="PTHR33529">
    <property type="entry name" value="SLR0882 PROTEIN-RELATED"/>
    <property type="match status" value="1"/>
</dbReference>
<name>A0A0F9FA67_9ZZZZ</name>
<keyword evidence="5 6" id="KW-0472">Membrane</keyword>
<gene>
    <name evidence="7" type="ORF">LCGC14_2267630</name>
</gene>
<feature type="transmembrane region" description="Helical" evidence="6">
    <location>
        <begin position="36"/>
        <end position="57"/>
    </location>
</feature>
<feature type="transmembrane region" description="Helical" evidence="6">
    <location>
        <begin position="342"/>
        <end position="361"/>
    </location>
</feature>
<dbReference type="AlphaFoldDB" id="A0A0F9FA67"/>
<evidence type="ECO:0000256" key="2">
    <source>
        <dbReference type="ARBA" id="ARBA00022475"/>
    </source>
</evidence>
<protein>
    <recommendedName>
        <fullName evidence="8">Permease YjgP/YjgQ family protein</fullName>
    </recommendedName>
</protein>
<feature type="transmembrane region" description="Helical" evidence="6">
    <location>
        <begin position="284"/>
        <end position="303"/>
    </location>
</feature>
<dbReference type="PANTHER" id="PTHR33529:SF6">
    <property type="entry name" value="YJGP_YJGQ FAMILY PERMEASE"/>
    <property type="match status" value="1"/>
</dbReference>
<dbReference type="GO" id="GO:0043190">
    <property type="term" value="C:ATP-binding cassette (ABC) transporter complex"/>
    <property type="evidence" value="ECO:0007669"/>
    <property type="project" value="TreeGrafter"/>
</dbReference>
<keyword evidence="2" id="KW-1003">Cell membrane</keyword>
<feature type="transmembrane region" description="Helical" evidence="6">
    <location>
        <begin position="12"/>
        <end position="29"/>
    </location>
</feature>
<dbReference type="GO" id="GO:0015920">
    <property type="term" value="P:lipopolysaccharide transport"/>
    <property type="evidence" value="ECO:0007669"/>
    <property type="project" value="TreeGrafter"/>
</dbReference>
<comment type="subcellular location">
    <subcellularLocation>
        <location evidence="1">Cell membrane</location>
        <topology evidence="1">Multi-pass membrane protein</topology>
    </subcellularLocation>
</comment>
<evidence type="ECO:0000256" key="6">
    <source>
        <dbReference type="SAM" id="Phobius"/>
    </source>
</evidence>
<feature type="transmembrane region" description="Helical" evidence="6">
    <location>
        <begin position="93"/>
        <end position="117"/>
    </location>
</feature>
<proteinExistence type="predicted"/>
<accession>A0A0F9FA67</accession>
<reference evidence="7" key="1">
    <citation type="journal article" date="2015" name="Nature">
        <title>Complex archaea that bridge the gap between prokaryotes and eukaryotes.</title>
        <authorList>
            <person name="Spang A."/>
            <person name="Saw J.H."/>
            <person name="Jorgensen S.L."/>
            <person name="Zaremba-Niedzwiedzka K."/>
            <person name="Martijn J."/>
            <person name="Lind A.E."/>
            <person name="van Eijk R."/>
            <person name="Schleper C."/>
            <person name="Guy L."/>
            <person name="Ettema T.J."/>
        </authorList>
    </citation>
    <scope>NUCLEOTIDE SEQUENCE</scope>
</reference>
<sequence>MKILQFYILKEFIPPYLGSTAFFTMLLLLERVMSFVGLVARGYATVIDLIVLVFYSIPPTMALTMPMSSIMGALISVGRLSNDGEITAMRANGIRLSSIFLSLYMIGAVIGGVSFYMTDRLVPIGNIKFRTLFQRLTIARPDVQIEVHSINELSAQYTLLVDVVDEKTGDLLDVTIFESKEDKYVKTITAQKGWFLTDTESDEYITLRLLSGTIIDPKDKTGEQFNSTLFEVLDLNIPLEKKELQNIVKKPRDMSMKELKAGMEQEEEGTRLHNIYILEYHKKIAIPFACLLFVFLGTPFAVTRGRSGKGLGLGVGVLIIFLYYLALLSLERRGKSGAIHPAMAVWLPNILFSIVGTINLIKRGRM</sequence>
<keyword evidence="3 6" id="KW-0812">Transmembrane</keyword>
<evidence type="ECO:0000256" key="4">
    <source>
        <dbReference type="ARBA" id="ARBA00022989"/>
    </source>
</evidence>
<evidence type="ECO:0000256" key="1">
    <source>
        <dbReference type="ARBA" id="ARBA00004651"/>
    </source>
</evidence>
<feature type="transmembrane region" description="Helical" evidence="6">
    <location>
        <begin position="310"/>
        <end position="330"/>
    </location>
</feature>
<evidence type="ECO:0008006" key="8">
    <source>
        <dbReference type="Google" id="ProtNLM"/>
    </source>
</evidence>
<organism evidence="7">
    <name type="scientific">marine sediment metagenome</name>
    <dbReference type="NCBI Taxonomy" id="412755"/>
    <lineage>
        <taxon>unclassified sequences</taxon>
        <taxon>metagenomes</taxon>
        <taxon>ecological metagenomes</taxon>
    </lineage>
</organism>